<evidence type="ECO:0000256" key="3">
    <source>
        <dbReference type="SAM" id="MobiDB-lite"/>
    </source>
</evidence>
<feature type="compositionally biased region" description="Low complexity" evidence="3">
    <location>
        <begin position="1077"/>
        <end position="1102"/>
    </location>
</feature>
<feature type="region of interest" description="Disordered" evidence="3">
    <location>
        <begin position="240"/>
        <end position="261"/>
    </location>
</feature>
<dbReference type="Gene3D" id="3.30.420.10">
    <property type="entry name" value="Ribonuclease H-like superfamily/Ribonuclease H"/>
    <property type="match status" value="1"/>
</dbReference>
<dbReference type="PROSITE" id="PS00018">
    <property type="entry name" value="EF_HAND_1"/>
    <property type="match status" value="2"/>
</dbReference>
<name>A0A1Q9C887_SYMMI</name>
<feature type="compositionally biased region" description="Basic and acidic residues" evidence="3">
    <location>
        <begin position="2617"/>
        <end position="2636"/>
    </location>
</feature>
<feature type="compositionally biased region" description="Basic and acidic residues" evidence="3">
    <location>
        <begin position="1065"/>
        <end position="1076"/>
    </location>
</feature>
<feature type="compositionally biased region" description="Low complexity" evidence="3">
    <location>
        <begin position="2589"/>
        <end position="2601"/>
    </location>
</feature>
<dbReference type="Proteomes" id="UP000186817">
    <property type="component" value="Unassembled WGS sequence"/>
</dbReference>
<feature type="region of interest" description="Disordered" evidence="3">
    <location>
        <begin position="1757"/>
        <end position="1776"/>
    </location>
</feature>
<feature type="compositionally biased region" description="Acidic residues" evidence="3">
    <location>
        <begin position="1049"/>
        <end position="1064"/>
    </location>
</feature>
<keyword evidence="7" id="KW-1185">Reference proteome</keyword>
<protein>
    <recommendedName>
        <fullName evidence="8">Calmodulin</fullName>
    </recommendedName>
</protein>
<dbReference type="PROSITE" id="PS50222">
    <property type="entry name" value="EF_HAND_2"/>
    <property type="match status" value="1"/>
</dbReference>
<sequence>MEFSAGGYSDMELVVTAATEAAKVAMVRLQPLLASLPVGQRKQKVSKGKVPGVLVVPVPVATGRVQSSHRRKDIGASGVLQLEDRALANSFTGCPCRGLTAPGNLPNLDATEFEVFLANVGKELTCSKMCEEERKLYQAAALEQWEKEVQNPAPTPFTMEQSSSVRSEIKAGAKHTLPTPRFFVLTDKMLLCEPPGILFKGVRSGGCYRAWYERLLRTLRARGVLEGVMLMHVDVTGNEEAQELPRDRGADRQTNGCDAAESLQPGETPAFVLTFRNTNWHEGKRDTFNMLDFRSSQDFPYQATVGKFLLDSYRSDLMIQQTWPIFDDDDSGEVSATELTNVGNWFSISALQGKKAAALIKKYDVSGDGEIGPREFEKLVNDPSIPGSLSVILRKYAKRLAEIAGDVGEARLRDDVARSVANYVKLVCAKNMTKVDWISDRLGNGSVPLDFTGTVFVEMCLSSKDPNAAVFTSADTGLLLTTEVYKLHPEAMLSTIDLLGNSSWWQSQGYDLKDQPECIKMATSWITQVQKTAMTQGGSSLLSLLDGSTRSTLDSTLEQELELLEAMPQAAFIMAEESARLYRLERLQARQRRRNELFSSQTSQLLLKRLLGGVSASDVGNQDKARSAAQGGVVAVPETLEFAAFLRSNASARAKELQHYSFDYASESSNSIDDFASKIQAMIKKVESFIQLMEKYATPKGINDLEAKVEDFLTKAVEDVRKTVESKLVGLINKSAPQLESAIHSAAHNAGQRLGTMIGDVISTPLAQSLEKPLEEILAEAVGSNTTAAKIGQYMSDALGGEISNLTASALGDQIGLLYHPDLDVSGYRPVLHTDGDKVVIESSARKSAAEDNGKWSESEMTADDRLVQTKVSAMRSEPWRVLAAYAAADMRKHLVEPVRSAGRQEGAFGHHMAHSSARDSEVPSWDGSPNTFERFATDCRWYSFSLKQSERHLAAPRVWHKLSGSAKSVVRNLNPEQYATANGLDKLLEVLRGSPLQRLPVPDTFQRLERWSNLHRRQGETVPQLLVREEELLVELQQSLQCHRVEESPEAPGDDEDDEDGEPKDEKKEEKKETTPKGSPSVPKGSSPTSSTRSKTAASATTMPGYFEDELRGYRLLKACALQSSERQQVLTLTRNSTKFATARQALRTMFDDGWPDHQRRSRPTAWWAEHDDAFYNDGWSWGEFYEEDWAYYNEDYAEPADENSEALLDEDEKQLMEQEAEAFAIAEEATKTLQQAREAVQKARPWIPTSWKRPLEFALPVAALGIATTSALRDRKERASLGSHPAREQRFQGQGYSSDLGYATVFSFEVVEKQEDESQSDVECSSFVLSCDGAVPSKVRASEVIVDTGATESACGIETMERFLEATKFRYQVLLEDRPVFRFGNGRTMQATSRVDIITAARTLSVYVLDDETAQQTPLLLGGRALREIQAVVNYGDHTLMFQKRTGELRVRPVSTTPGSHLLVDLASTSKPLGSVKSYLAERFGIEVPEDLETLKNVLSVSGFSEEARRGRGPAIPGTEDDNAPPPLGQALQLSYVGSSFQPINVVSMSGTILPSREDDPRWDGWPCKGSHTPGRFRSNQFANWRTCTRCALCLEYQPRGPHTGTYRQAGPSRVVLATAISELRMEMDAIAVTEKLVNDKCMEVTGRLRQQGYNVMIREPMEKPNANRSPTSTTTRTRPTPRTSPPATTRTPAKENAVIKGATPKASAVKEPKDLLKEGTAALANEEVKTPVHLSNEESHQSLHEIALLRRGLEGEVDRGGRPSGPDGDGGTEARVTALRSRVGLRHGENHDTRYEHNVASGTEDRDDSKVPTVSRERLITSTLKRALAKGSALLLGSILADAVALTLSTGAAADVVQYGGPPSLSHSLVDCGYQSLFYKPEEFQKFENETMNANGKVIWTSFTMRAHLQRTFQRETAAPNQVRNHERALRRERKELHKIAGCLARSIQSGSDVVLEMPARLHQCWQDVAYLKDVASEHGVMVYDFKIHGCAFGMTCNGVPVRKLWRILTTSEAIRIALERGCPGHPDHVEDHGGCSMCSEPRWYPEKLRKRIVDAIIWTLSSKHQTRSMAADVETELLEQQWFSRKFEHDPGMAENYALSRQRFPAEVVGTDVFEYSFKNEEGKIRKLKACIWVDRASRFCVVSGLKIYDEAWEPTTSEIIRVFLRDWMMTCPAPRWLLADSALYYTSEELREFCGKSGIGLMIAPPEAHWVMSHEEQLIGRLKATVDRMIKEDPDLSVISMFHYACHAHNSTIQHQCGYAPFQWVRGAISSDMVPEGANPKKAFDEVLKFREQVFEPGTLVMVWRARRSGGKGGWQGPVRVLLREGSTYWLASGAALLRAKGNQLRKCSRFEETTAIASGAAVYRMPVTLETLMRGFRGKQYEDVTGQMPPRAAVEDTAQGNVAVPPRVRRDDDYWEVQGEWLVRFHVKPRLAMLVPSKMKNIPIAEEDLSGGGNVQELKDNFKTHENPDKKLRLNLEINRNPLRLSDGPKGLLNVKHYQRARRQQLAKRLDPQDKKRLLNVEINRYSSSKYASWSSRSQWVTGVGPQCAVPGCSLPGGHRLPHVDAGGNKFMYDKRTEATIPVEASDAETSVVEASSEEEMIPDQDAAQGESREPRLPDRKRKSPPEAENHMGYVFEMEVTPHDVVTLANKPRHSSIWLSKKLQEKGKEVNWRKLVGTGKEGFRRSAKQGDRECH</sequence>
<feature type="region of interest" description="Disordered" evidence="3">
    <location>
        <begin position="1042"/>
        <end position="1102"/>
    </location>
</feature>
<feature type="region of interest" description="Disordered" evidence="3">
    <location>
        <begin position="2588"/>
        <end position="2636"/>
    </location>
</feature>
<evidence type="ECO:0000313" key="7">
    <source>
        <dbReference type="Proteomes" id="UP000186817"/>
    </source>
</evidence>
<dbReference type="InterPro" id="IPR018247">
    <property type="entry name" value="EF_Hand_1_Ca_BS"/>
</dbReference>
<feature type="region of interest" description="Disordered" evidence="3">
    <location>
        <begin position="1662"/>
        <end position="1700"/>
    </location>
</feature>
<dbReference type="OrthoDB" id="429726at2759"/>
<dbReference type="PROSITE" id="PS50994">
    <property type="entry name" value="INTEGRASE"/>
    <property type="match status" value="1"/>
</dbReference>
<dbReference type="EMBL" id="LSRX01001525">
    <property type="protein sequence ID" value="OLP79105.1"/>
    <property type="molecule type" value="Genomic_DNA"/>
</dbReference>
<dbReference type="SUPFAM" id="SSF47473">
    <property type="entry name" value="EF-hand"/>
    <property type="match status" value="1"/>
</dbReference>
<dbReference type="InterPro" id="IPR036397">
    <property type="entry name" value="RNaseH_sf"/>
</dbReference>
<dbReference type="InterPro" id="IPR011992">
    <property type="entry name" value="EF-hand-dom_pair"/>
</dbReference>
<dbReference type="GO" id="GO:0003676">
    <property type="term" value="F:nucleic acid binding"/>
    <property type="evidence" value="ECO:0007669"/>
    <property type="project" value="InterPro"/>
</dbReference>
<evidence type="ECO:0008006" key="8">
    <source>
        <dbReference type="Google" id="ProtNLM"/>
    </source>
</evidence>
<reference evidence="6 7" key="1">
    <citation type="submission" date="2016-02" db="EMBL/GenBank/DDBJ databases">
        <title>Genome analysis of coral dinoflagellate symbionts highlights evolutionary adaptations to a symbiotic lifestyle.</title>
        <authorList>
            <person name="Aranda M."/>
            <person name="Li Y."/>
            <person name="Liew Y.J."/>
            <person name="Baumgarten S."/>
            <person name="Simakov O."/>
            <person name="Wilson M."/>
            <person name="Piel J."/>
            <person name="Ashoor H."/>
            <person name="Bougouffa S."/>
            <person name="Bajic V.B."/>
            <person name="Ryu T."/>
            <person name="Ravasi T."/>
            <person name="Bayer T."/>
            <person name="Micklem G."/>
            <person name="Kim H."/>
            <person name="Bhak J."/>
            <person name="Lajeunesse T.C."/>
            <person name="Voolstra C.R."/>
        </authorList>
    </citation>
    <scope>NUCLEOTIDE SEQUENCE [LARGE SCALE GENOMIC DNA]</scope>
    <source>
        <strain evidence="6 7">CCMP2467</strain>
    </source>
</reference>
<gene>
    <name evidence="6" type="ORF">AK812_SmicGene40645</name>
</gene>
<evidence type="ECO:0000259" key="4">
    <source>
        <dbReference type="PROSITE" id="PS50222"/>
    </source>
</evidence>
<dbReference type="Gene3D" id="1.10.238.10">
    <property type="entry name" value="EF-hand"/>
    <property type="match status" value="1"/>
</dbReference>
<dbReference type="GO" id="GO:0005509">
    <property type="term" value="F:calcium ion binding"/>
    <property type="evidence" value="ECO:0007669"/>
    <property type="project" value="InterPro"/>
</dbReference>
<proteinExistence type="predicted"/>
<dbReference type="GO" id="GO:0015074">
    <property type="term" value="P:DNA integration"/>
    <property type="evidence" value="ECO:0007669"/>
    <property type="project" value="InterPro"/>
</dbReference>
<keyword evidence="2" id="KW-0175">Coiled coil</keyword>
<feature type="coiled-coil region" evidence="2">
    <location>
        <begin position="1203"/>
        <end position="1230"/>
    </location>
</feature>
<accession>A0A1Q9C887</accession>
<evidence type="ECO:0000256" key="2">
    <source>
        <dbReference type="SAM" id="Coils"/>
    </source>
</evidence>
<keyword evidence="1" id="KW-0106">Calcium</keyword>
<feature type="domain" description="Integrase catalytic" evidence="5">
    <location>
        <begin position="2105"/>
        <end position="2274"/>
    </location>
</feature>
<feature type="region of interest" description="Disordered" evidence="3">
    <location>
        <begin position="1791"/>
        <end position="1816"/>
    </location>
</feature>
<dbReference type="InterPro" id="IPR001584">
    <property type="entry name" value="Integrase_cat-core"/>
</dbReference>
<comment type="caution">
    <text evidence="6">The sequence shown here is derived from an EMBL/GenBank/DDBJ whole genome shotgun (WGS) entry which is preliminary data.</text>
</comment>
<evidence type="ECO:0000259" key="5">
    <source>
        <dbReference type="PROSITE" id="PS50994"/>
    </source>
</evidence>
<feature type="domain" description="EF-hand" evidence="4">
    <location>
        <begin position="351"/>
        <end position="386"/>
    </location>
</feature>
<dbReference type="InterPro" id="IPR002048">
    <property type="entry name" value="EF_hand_dom"/>
</dbReference>
<dbReference type="SUPFAM" id="SSF53098">
    <property type="entry name" value="Ribonuclease H-like"/>
    <property type="match status" value="1"/>
</dbReference>
<evidence type="ECO:0000256" key="1">
    <source>
        <dbReference type="ARBA" id="ARBA00022837"/>
    </source>
</evidence>
<organism evidence="6 7">
    <name type="scientific">Symbiodinium microadriaticum</name>
    <name type="common">Dinoflagellate</name>
    <name type="synonym">Zooxanthella microadriatica</name>
    <dbReference type="NCBI Taxonomy" id="2951"/>
    <lineage>
        <taxon>Eukaryota</taxon>
        <taxon>Sar</taxon>
        <taxon>Alveolata</taxon>
        <taxon>Dinophyceae</taxon>
        <taxon>Suessiales</taxon>
        <taxon>Symbiodiniaceae</taxon>
        <taxon>Symbiodinium</taxon>
    </lineage>
</organism>
<evidence type="ECO:0000313" key="6">
    <source>
        <dbReference type="EMBL" id="OLP79105.1"/>
    </source>
</evidence>
<dbReference type="InterPro" id="IPR012337">
    <property type="entry name" value="RNaseH-like_sf"/>
</dbReference>
<feature type="compositionally biased region" description="Low complexity" evidence="3">
    <location>
        <begin position="1667"/>
        <end position="1694"/>
    </location>
</feature>